<dbReference type="PANTHER" id="PTHR12558">
    <property type="entry name" value="CELL DIVISION CYCLE 16,23,27"/>
    <property type="match status" value="1"/>
</dbReference>
<gene>
    <name evidence="6" type="ORF">PMAYCL1PPCAC_24291</name>
</gene>
<evidence type="ECO:0000313" key="7">
    <source>
        <dbReference type="Proteomes" id="UP001328107"/>
    </source>
</evidence>
<dbReference type="GO" id="GO:0016567">
    <property type="term" value="P:protein ubiquitination"/>
    <property type="evidence" value="ECO:0007669"/>
    <property type="project" value="TreeGrafter"/>
</dbReference>
<accession>A0AAN5CZM2</accession>
<feature type="region of interest" description="Disordered" evidence="5">
    <location>
        <begin position="193"/>
        <end position="355"/>
    </location>
</feature>
<dbReference type="Pfam" id="PF13181">
    <property type="entry name" value="TPR_8"/>
    <property type="match status" value="3"/>
</dbReference>
<dbReference type="GO" id="GO:0005737">
    <property type="term" value="C:cytoplasm"/>
    <property type="evidence" value="ECO:0007669"/>
    <property type="project" value="TreeGrafter"/>
</dbReference>
<reference evidence="7" key="1">
    <citation type="submission" date="2022-10" db="EMBL/GenBank/DDBJ databases">
        <title>Genome assembly of Pristionchus species.</title>
        <authorList>
            <person name="Yoshida K."/>
            <person name="Sommer R.J."/>
        </authorList>
    </citation>
    <scope>NUCLEOTIDE SEQUENCE [LARGE SCALE GENOMIC DNA]</scope>
    <source>
        <strain evidence="7">RS5460</strain>
    </source>
</reference>
<feature type="repeat" description="TPR" evidence="4">
    <location>
        <begin position="503"/>
        <end position="536"/>
    </location>
</feature>
<feature type="compositionally biased region" description="Low complexity" evidence="5">
    <location>
        <begin position="296"/>
        <end position="312"/>
    </location>
</feature>
<dbReference type="Gene3D" id="1.25.40.10">
    <property type="entry name" value="Tetratricopeptide repeat domain"/>
    <property type="match status" value="3"/>
</dbReference>
<feature type="compositionally biased region" description="Low complexity" evidence="5">
    <location>
        <begin position="261"/>
        <end position="275"/>
    </location>
</feature>
<dbReference type="GO" id="GO:0005680">
    <property type="term" value="C:anaphase-promoting complex"/>
    <property type="evidence" value="ECO:0007669"/>
    <property type="project" value="TreeGrafter"/>
</dbReference>
<protein>
    <recommendedName>
        <fullName evidence="3">Cell division cycle protein 27 homolog</fullName>
    </recommendedName>
</protein>
<comment type="caution">
    <text evidence="6">The sequence shown here is derived from an EMBL/GenBank/DDBJ whole genome shotgun (WGS) entry which is preliminary data.</text>
</comment>
<feature type="compositionally biased region" description="Acidic residues" evidence="5">
    <location>
        <begin position="193"/>
        <end position="205"/>
    </location>
</feature>
<evidence type="ECO:0000256" key="2">
    <source>
        <dbReference type="ARBA" id="ARBA00038210"/>
    </source>
</evidence>
<dbReference type="GO" id="GO:0051301">
    <property type="term" value="P:cell division"/>
    <property type="evidence" value="ECO:0007669"/>
    <property type="project" value="TreeGrafter"/>
</dbReference>
<evidence type="ECO:0000313" key="6">
    <source>
        <dbReference type="EMBL" id="GMR54096.1"/>
    </source>
</evidence>
<proteinExistence type="inferred from homology"/>
<dbReference type="Pfam" id="PF12895">
    <property type="entry name" value="ANAPC3"/>
    <property type="match status" value="1"/>
</dbReference>
<dbReference type="PANTHER" id="PTHR12558:SF13">
    <property type="entry name" value="CELL DIVISION CYCLE PROTEIN 27 HOMOLOG"/>
    <property type="match status" value="1"/>
</dbReference>
<dbReference type="GO" id="GO:0031145">
    <property type="term" value="P:anaphase-promoting complex-dependent catabolic process"/>
    <property type="evidence" value="ECO:0007669"/>
    <property type="project" value="TreeGrafter"/>
</dbReference>
<feature type="compositionally biased region" description="Low complexity" evidence="5">
    <location>
        <begin position="337"/>
        <end position="349"/>
    </location>
</feature>
<organism evidence="6 7">
    <name type="scientific">Pristionchus mayeri</name>
    <dbReference type="NCBI Taxonomy" id="1317129"/>
    <lineage>
        <taxon>Eukaryota</taxon>
        <taxon>Metazoa</taxon>
        <taxon>Ecdysozoa</taxon>
        <taxon>Nematoda</taxon>
        <taxon>Chromadorea</taxon>
        <taxon>Rhabditida</taxon>
        <taxon>Rhabditina</taxon>
        <taxon>Diplogasteromorpha</taxon>
        <taxon>Diplogasteroidea</taxon>
        <taxon>Neodiplogasteridae</taxon>
        <taxon>Pristionchus</taxon>
    </lineage>
</organism>
<keyword evidence="1 4" id="KW-0802">TPR repeat</keyword>
<evidence type="ECO:0000256" key="4">
    <source>
        <dbReference type="PROSITE-ProRule" id="PRU00339"/>
    </source>
</evidence>
<comment type="similarity">
    <text evidence="2">Belongs to the APC3/CDC27 family.</text>
</comment>
<keyword evidence="7" id="KW-1185">Reference proteome</keyword>
<feature type="compositionally biased region" description="Basic and acidic residues" evidence="5">
    <location>
        <begin position="276"/>
        <end position="291"/>
    </location>
</feature>
<dbReference type="SMART" id="SM00028">
    <property type="entry name" value="TPR"/>
    <property type="match status" value="7"/>
</dbReference>
<dbReference type="GO" id="GO:0007091">
    <property type="term" value="P:metaphase/anaphase transition of mitotic cell cycle"/>
    <property type="evidence" value="ECO:0007669"/>
    <property type="project" value="TreeGrafter"/>
</dbReference>
<feature type="repeat" description="TPR" evidence="4">
    <location>
        <begin position="469"/>
        <end position="502"/>
    </location>
</feature>
<evidence type="ECO:0000256" key="1">
    <source>
        <dbReference type="ARBA" id="ARBA00022803"/>
    </source>
</evidence>
<sequence>MVAQVERPLSSSIKDHIDECVQHFAYEDALFLAEMNHDQENSEDTLLILADCYFRTNRLDELFNLLADNPLTHPRLRYIFAACCFELKKHDECVRALAGASPNSYSRLHPLLAKSSSAPFAYNLLSKLYCKESRTEEAVEVAEKSARLNCLHWSAVQEYLYLGGDKPTEIFESVLKHFMPHVRDENEELELEEGVEDENIEEDDASVQSTPLIGAPTSKLPAAPKKTTRKGPSEAIPTLEDRRSSLRSARNRADENEVATGKRPSTTKTTKTTSRSRTEIDSKSPKRKAEAKAPLSSRNSNSQRSTSSTRSRQVPKTRSTPAGTRATSTVYKREGTRTPSTGASTASSPISVNKEKDAERMASVFQRIYSLALVHFHFANFKLEEAEKEISLMSQLAQDTSQVTLARARIMVEKGEYKAARMLLESHHKRFPYKVDGMEMLSTALWQEQDTHALSALATTLTSRAKDRAESWCAAANSFSLAKQHSQAVQCLERAIKLNPRFVYSYTLLGCELIEMEELEKAGKAFRAALCVRPRDYRAYYGLAMVNQKKEQLNLAMLDIGKAIEINGQNSVLYCAMSSILHARNDVPGALMVINKALAIDENSVAAHYHKARYLYDVRDFSGCLQVLEKLKERASDEANVYFLLGKVHKRLGDTDKALLNFHWASNMDPRGESMLSDLGEHLEEEGSSPP</sequence>
<dbReference type="PROSITE" id="PS50005">
    <property type="entry name" value="TPR"/>
    <property type="match status" value="3"/>
</dbReference>
<feature type="compositionally biased region" description="Polar residues" evidence="5">
    <location>
        <begin position="314"/>
        <end position="330"/>
    </location>
</feature>
<dbReference type="EMBL" id="BTRK01000005">
    <property type="protein sequence ID" value="GMR54096.1"/>
    <property type="molecule type" value="Genomic_DNA"/>
</dbReference>
<dbReference type="SUPFAM" id="SSF48452">
    <property type="entry name" value="TPR-like"/>
    <property type="match status" value="2"/>
</dbReference>
<dbReference type="AlphaFoldDB" id="A0AAN5CZM2"/>
<name>A0AAN5CZM2_9BILA</name>
<dbReference type="Proteomes" id="UP001328107">
    <property type="component" value="Unassembled WGS sequence"/>
</dbReference>
<dbReference type="InterPro" id="IPR011990">
    <property type="entry name" value="TPR-like_helical_dom_sf"/>
</dbReference>
<dbReference type="InterPro" id="IPR019734">
    <property type="entry name" value="TPR_rpt"/>
</dbReference>
<feature type="repeat" description="TPR" evidence="4">
    <location>
        <begin position="639"/>
        <end position="672"/>
    </location>
</feature>
<evidence type="ECO:0000256" key="5">
    <source>
        <dbReference type="SAM" id="MobiDB-lite"/>
    </source>
</evidence>
<evidence type="ECO:0000256" key="3">
    <source>
        <dbReference type="ARBA" id="ARBA00039307"/>
    </source>
</evidence>